<feature type="region of interest" description="Disordered" evidence="1">
    <location>
        <begin position="252"/>
        <end position="279"/>
    </location>
</feature>
<dbReference type="Gene3D" id="2.40.70.10">
    <property type="entry name" value="Acid Proteases"/>
    <property type="match status" value="2"/>
</dbReference>
<comment type="caution">
    <text evidence="3">The sequence shown here is derived from an EMBL/GenBank/DDBJ whole genome shotgun (WGS) entry which is preliminary data.</text>
</comment>
<dbReference type="SUPFAM" id="SSF46689">
    <property type="entry name" value="Homeodomain-like"/>
    <property type="match status" value="1"/>
</dbReference>
<dbReference type="InterPro" id="IPR017884">
    <property type="entry name" value="SANT_dom"/>
</dbReference>
<feature type="domain" description="SANT" evidence="2">
    <location>
        <begin position="64"/>
        <end position="112"/>
    </location>
</feature>
<feature type="compositionally biased region" description="Low complexity" evidence="1">
    <location>
        <begin position="264"/>
        <end position="274"/>
    </location>
</feature>
<organism evidence="3 4">
    <name type="scientific">Cyclostephanos tholiformis</name>
    <dbReference type="NCBI Taxonomy" id="382380"/>
    <lineage>
        <taxon>Eukaryota</taxon>
        <taxon>Sar</taxon>
        <taxon>Stramenopiles</taxon>
        <taxon>Ochrophyta</taxon>
        <taxon>Bacillariophyta</taxon>
        <taxon>Coscinodiscophyceae</taxon>
        <taxon>Thalassiosirophycidae</taxon>
        <taxon>Stephanodiscales</taxon>
        <taxon>Stephanodiscaceae</taxon>
        <taxon>Cyclostephanos</taxon>
    </lineage>
</organism>
<evidence type="ECO:0000259" key="2">
    <source>
        <dbReference type="PROSITE" id="PS51293"/>
    </source>
</evidence>
<evidence type="ECO:0000256" key="1">
    <source>
        <dbReference type="SAM" id="MobiDB-lite"/>
    </source>
</evidence>
<accession>A0ABD3RJT6</accession>
<evidence type="ECO:0000313" key="3">
    <source>
        <dbReference type="EMBL" id="KAL3812001.1"/>
    </source>
</evidence>
<gene>
    <name evidence="3" type="ORF">ACHAXA_009619</name>
</gene>
<protein>
    <recommendedName>
        <fullName evidence="2">SANT domain-containing protein</fullName>
    </recommendedName>
</protein>
<reference evidence="3 4" key="1">
    <citation type="submission" date="2024-10" db="EMBL/GenBank/DDBJ databases">
        <title>Updated reference genomes for cyclostephanoid diatoms.</title>
        <authorList>
            <person name="Roberts W.R."/>
            <person name="Alverson A.J."/>
        </authorList>
    </citation>
    <scope>NUCLEOTIDE SEQUENCE [LARGE SCALE GENOMIC DNA]</scope>
    <source>
        <strain evidence="3 4">AJA228-03</strain>
    </source>
</reference>
<keyword evidence="4" id="KW-1185">Reference proteome</keyword>
<evidence type="ECO:0000313" key="4">
    <source>
        <dbReference type="Proteomes" id="UP001530377"/>
    </source>
</evidence>
<dbReference type="InterPro" id="IPR021109">
    <property type="entry name" value="Peptidase_aspartic_dom_sf"/>
</dbReference>
<feature type="region of interest" description="Disordered" evidence="1">
    <location>
        <begin position="329"/>
        <end position="348"/>
    </location>
</feature>
<dbReference type="AlphaFoldDB" id="A0ABD3RJT6"/>
<feature type="region of interest" description="Disordered" evidence="1">
    <location>
        <begin position="162"/>
        <end position="181"/>
    </location>
</feature>
<name>A0ABD3RJT6_9STRA</name>
<sequence length="722" mass="79610">MSLDELRYEKVWDPKLADELGKLDFVHTRVKHNKRESAYVLLHLRGYRLPGFYQDVNSFSPCDCSDWTKEDINAFRAAVFEHHENMIQISKTIGKSIDQCITYYLVRFKRTKSYKSLKRSMRRKANSIGGVADGTLVCGECRYLVWSRTRADRSGGIDAGKELFPPISTHPAQTSQQGGGGEMMFPKRSLAWCLVAWYCASMPAASLGLMISRYRDVSHIHCVERKISHRHGSSTMSTPTFGSIKLARNSPFDEGLDDDAGGASSSSSSSSSSSVDQSLLDSIRSMRSRELKSELESLRVQASHVFEKEELVRRLYNARVMMQRRRTATNDDDYGTRGTNTKKKKRRRYEDDYDDVDIVTKGEEETTSPRARDGSLTITAPFIYYDLGPSKPVIAVRDGADDGTVYIRPSPGRYASIKVRLLNKKTSSSTNDDDDEMVVEWTLLVDTACSGLVLSPNAIKRANDKCPGTIQIANNAGTMTMAGSSSGGTTSVASWDERRVKMTVENVLIDGNNVAACQDIGALPVGLDGILGLSFLGRYACVDFDFANNELRLDREGRDSYISNIDDVVARGALSLTRLGVYAADVILDGRGPVKMLVDTGAASTFLNKRGVVDMRLSLSSSPQIEPIRGEQIGAMGADNLALTLTHRFRLRRRWNLVAENTSLGDFCPGIKMQDGEVKDIDIGDLPVLDVLARDGVGGILGADILMMCSVVRFCGLNTGLD</sequence>
<dbReference type="InterPro" id="IPR009057">
    <property type="entry name" value="Homeodomain-like_sf"/>
</dbReference>
<dbReference type="EMBL" id="JALLPB020000223">
    <property type="protein sequence ID" value="KAL3812001.1"/>
    <property type="molecule type" value="Genomic_DNA"/>
</dbReference>
<dbReference type="PROSITE" id="PS51293">
    <property type="entry name" value="SANT"/>
    <property type="match status" value="1"/>
</dbReference>
<dbReference type="Proteomes" id="UP001530377">
    <property type="component" value="Unassembled WGS sequence"/>
</dbReference>
<proteinExistence type="predicted"/>